<keyword evidence="2" id="KW-1133">Transmembrane helix</keyword>
<dbReference type="InterPro" id="IPR002656">
    <property type="entry name" value="Acyl_transf_3_dom"/>
</dbReference>
<feature type="signal peptide" evidence="3">
    <location>
        <begin position="1"/>
        <end position="22"/>
    </location>
</feature>
<dbReference type="VEuPathDB" id="VectorBase:AARA010534"/>
<feature type="transmembrane region" description="Helical" evidence="2">
    <location>
        <begin position="442"/>
        <end position="463"/>
    </location>
</feature>
<proteinExistence type="predicted"/>
<feature type="transmembrane region" description="Helical" evidence="2">
    <location>
        <begin position="311"/>
        <end position="331"/>
    </location>
</feature>
<feature type="transmembrane region" description="Helical" evidence="2">
    <location>
        <begin position="567"/>
        <end position="585"/>
    </location>
</feature>
<dbReference type="Pfam" id="PF01757">
    <property type="entry name" value="Acyl_transf_3"/>
    <property type="match status" value="1"/>
</dbReference>
<feature type="domain" description="Nose resistant-to-fluoxetine protein N-terminal" evidence="4">
    <location>
        <begin position="52"/>
        <end position="180"/>
    </location>
</feature>
<dbReference type="InterPro" id="IPR006621">
    <property type="entry name" value="Nose-resist-to-fluoxetine_N"/>
</dbReference>
<dbReference type="EnsemblMetazoa" id="AARA010534-RA">
    <property type="protein sequence ID" value="AARA010534-PA"/>
    <property type="gene ID" value="AARA010534"/>
</dbReference>
<accession>A0A182IAC3</accession>
<dbReference type="SMART" id="SM00703">
    <property type="entry name" value="NRF"/>
    <property type="match status" value="1"/>
</dbReference>
<evidence type="ECO:0000256" key="3">
    <source>
        <dbReference type="SAM" id="SignalP"/>
    </source>
</evidence>
<name>A0A182IAC3_ANOAR</name>
<keyword evidence="2" id="KW-0472">Membrane</keyword>
<feature type="transmembrane region" description="Helical" evidence="2">
    <location>
        <begin position="638"/>
        <end position="655"/>
    </location>
</feature>
<dbReference type="VEuPathDB" id="VectorBase:AARA21_009914"/>
<feature type="transmembrane region" description="Helical" evidence="2">
    <location>
        <begin position="191"/>
        <end position="212"/>
    </location>
</feature>
<dbReference type="AlphaFoldDB" id="A0A182IAC3"/>
<feature type="region of interest" description="Disordered" evidence="1">
    <location>
        <begin position="674"/>
        <end position="701"/>
    </location>
</feature>
<evidence type="ECO:0000256" key="1">
    <source>
        <dbReference type="SAM" id="MobiDB-lite"/>
    </source>
</evidence>
<reference evidence="5" key="1">
    <citation type="submission" date="2022-08" db="UniProtKB">
        <authorList>
            <consortium name="EnsemblMetazoa"/>
        </authorList>
    </citation>
    <scope>IDENTIFICATION</scope>
    <source>
        <strain evidence="5">Dongola</strain>
    </source>
</reference>
<keyword evidence="2" id="KW-0812">Transmembrane</keyword>
<feature type="compositionally biased region" description="Low complexity" evidence="1">
    <location>
        <begin position="686"/>
        <end position="701"/>
    </location>
</feature>
<dbReference type="Proteomes" id="UP000075840">
    <property type="component" value="Unassembled WGS sequence"/>
</dbReference>
<dbReference type="RefSeq" id="XP_040172813.1">
    <property type="nucleotide sequence ID" value="XM_040316879.1"/>
</dbReference>
<feature type="chain" id="PRO_5043825679" description="Nose resistant-to-fluoxetine protein N-terminal domain-containing protein" evidence="3">
    <location>
        <begin position="23"/>
        <end position="701"/>
    </location>
</feature>
<dbReference type="Pfam" id="PF20146">
    <property type="entry name" value="NRF"/>
    <property type="match status" value="1"/>
</dbReference>
<evidence type="ECO:0000256" key="2">
    <source>
        <dbReference type="SAM" id="Phobius"/>
    </source>
</evidence>
<feature type="transmembrane region" description="Helical" evidence="2">
    <location>
        <begin position="495"/>
        <end position="513"/>
    </location>
</feature>
<dbReference type="PANTHER" id="PTHR11161:SF71">
    <property type="entry name" value="NOSE RESISTANT-TO-FLUOXETINE PROTEIN N-TERMINAL DOMAIN-CONTAINING PROTEIN"/>
    <property type="match status" value="1"/>
</dbReference>
<sequence>MERATGVTGWLAVLLVLSAAGGHTVQPQSTADALGLVLARIGTVADEQLRPAGDCWREVNRTLEAARNQEPWAVAMFDATVKYPEAVELGARYHLGSYDECVPVGERVAPVRSQYCLAQVALDGFRLQRSAGRNDNEPSNGTSLTVRWGVCVPASCSASETARLLAGATGYAVSDAVCQVRSRPSGGYDRLQIVTACVLAVFVLMVMFSTLYDGGGGGGGGGARSECAPEKRPTGAVAVLRAFSAVENLRKLAQLSKDDHGLGCINGIKALAMVFILGGHALVFMAGGPLLNPAFFREQSRLLQNAFLLNSPLLVDTFLLLSGFLFARLLLLELDKRQGRLNFGLLYLFRYVRLTPAYLAVIALYATWLPRLGDGPLWTERMELEQRRCRQSWWLNILYVNNYFGTDSVCMFQSWYLATDTQLFLLAPVLLYPMWRYGHRVALLLVGGATGVSIAVPFFVTYVQRLDPTFMVFTDEVHDLQANDYFVNVYGKTHLRATAYLFGLLVGYLVHWMQIKNVRIGRRKLAACWAAATVCGCTAMFSLTAFYTGLGTGNYLHNALYAALHRFGWSLSNGWLVLACVTGHGRTLHRILSWRAFVPLSRLTYCAYLMNGLVELYLSASRRTPLYASIATLTAESISHMTLTFLLALLLCLMFESPIHGLEKILLSRFRPPHGGPSGSAREPETNSLSTNNTHSTSEEA</sequence>
<dbReference type="KEGG" id="aara:120905772"/>
<dbReference type="PANTHER" id="PTHR11161">
    <property type="entry name" value="O-ACYLTRANSFERASE"/>
    <property type="match status" value="1"/>
</dbReference>
<feature type="transmembrane region" description="Helical" evidence="2">
    <location>
        <begin position="525"/>
        <end position="547"/>
    </location>
</feature>
<protein>
    <recommendedName>
        <fullName evidence="4">Nose resistant-to-fluoxetine protein N-terminal domain-containing protein</fullName>
    </recommendedName>
</protein>
<organism evidence="5 6">
    <name type="scientific">Anopheles arabiensis</name>
    <name type="common">Mosquito</name>
    <dbReference type="NCBI Taxonomy" id="7173"/>
    <lineage>
        <taxon>Eukaryota</taxon>
        <taxon>Metazoa</taxon>
        <taxon>Ecdysozoa</taxon>
        <taxon>Arthropoda</taxon>
        <taxon>Hexapoda</taxon>
        <taxon>Insecta</taxon>
        <taxon>Pterygota</taxon>
        <taxon>Neoptera</taxon>
        <taxon>Endopterygota</taxon>
        <taxon>Diptera</taxon>
        <taxon>Nematocera</taxon>
        <taxon>Culicoidea</taxon>
        <taxon>Culicidae</taxon>
        <taxon>Anophelinae</taxon>
        <taxon>Anopheles</taxon>
    </lineage>
</organism>
<dbReference type="GeneID" id="120905772"/>
<dbReference type="EMBL" id="APCN01001143">
    <property type="status" value="NOT_ANNOTATED_CDS"/>
    <property type="molecule type" value="Genomic_DNA"/>
</dbReference>
<evidence type="ECO:0000259" key="4">
    <source>
        <dbReference type="SMART" id="SM00703"/>
    </source>
</evidence>
<dbReference type="GO" id="GO:0016747">
    <property type="term" value="F:acyltransferase activity, transferring groups other than amino-acyl groups"/>
    <property type="evidence" value="ECO:0007669"/>
    <property type="project" value="InterPro"/>
</dbReference>
<keyword evidence="3" id="KW-0732">Signal</keyword>
<feature type="transmembrane region" description="Helical" evidence="2">
    <location>
        <begin position="343"/>
        <end position="368"/>
    </location>
</feature>
<feature type="transmembrane region" description="Helical" evidence="2">
    <location>
        <begin position="270"/>
        <end position="291"/>
    </location>
</feature>
<evidence type="ECO:0000313" key="6">
    <source>
        <dbReference type="Proteomes" id="UP000075840"/>
    </source>
</evidence>
<keyword evidence="6" id="KW-1185">Reference proteome</keyword>
<evidence type="ECO:0000313" key="5">
    <source>
        <dbReference type="EnsemblMetazoa" id="AARA010534-PA"/>
    </source>
</evidence>
<feature type="transmembrane region" description="Helical" evidence="2">
    <location>
        <begin position="597"/>
        <end position="618"/>
    </location>
</feature>
<dbReference type="InterPro" id="IPR052728">
    <property type="entry name" value="O2_lipid_transport_reg"/>
</dbReference>